<gene>
    <name evidence="2" type="ORF">LITE_LOCUS4521</name>
</gene>
<feature type="non-terminal residue" evidence="2">
    <location>
        <position position="84"/>
    </location>
</feature>
<protein>
    <submittedName>
        <fullName evidence="2">Uncharacterized protein</fullName>
    </submittedName>
</protein>
<evidence type="ECO:0000313" key="2">
    <source>
        <dbReference type="EMBL" id="CAI0384797.1"/>
    </source>
</evidence>
<sequence length="84" mass="9346">MDRVGGIPGGTRRRMGDVFPLETNRSEKNQSGERAAELQERDNLGTDEDAYDKCFNFVLLFNCPCCYSNNKMGVVILSGPILTI</sequence>
<feature type="region of interest" description="Disordered" evidence="1">
    <location>
        <begin position="1"/>
        <end position="42"/>
    </location>
</feature>
<dbReference type="Proteomes" id="UP001154282">
    <property type="component" value="Unassembled WGS sequence"/>
</dbReference>
<dbReference type="AlphaFoldDB" id="A0AAV0HHZ1"/>
<proteinExistence type="predicted"/>
<evidence type="ECO:0000313" key="3">
    <source>
        <dbReference type="Proteomes" id="UP001154282"/>
    </source>
</evidence>
<dbReference type="EMBL" id="CAMGYJ010000002">
    <property type="protein sequence ID" value="CAI0384797.1"/>
    <property type="molecule type" value="Genomic_DNA"/>
</dbReference>
<name>A0AAV0HHZ1_9ROSI</name>
<keyword evidence="3" id="KW-1185">Reference proteome</keyword>
<reference evidence="2" key="1">
    <citation type="submission" date="2022-08" db="EMBL/GenBank/DDBJ databases">
        <authorList>
            <person name="Gutierrez-Valencia J."/>
        </authorList>
    </citation>
    <scope>NUCLEOTIDE SEQUENCE</scope>
</reference>
<organism evidence="2 3">
    <name type="scientific">Linum tenue</name>
    <dbReference type="NCBI Taxonomy" id="586396"/>
    <lineage>
        <taxon>Eukaryota</taxon>
        <taxon>Viridiplantae</taxon>
        <taxon>Streptophyta</taxon>
        <taxon>Embryophyta</taxon>
        <taxon>Tracheophyta</taxon>
        <taxon>Spermatophyta</taxon>
        <taxon>Magnoliopsida</taxon>
        <taxon>eudicotyledons</taxon>
        <taxon>Gunneridae</taxon>
        <taxon>Pentapetalae</taxon>
        <taxon>rosids</taxon>
        <taxon>fabids</taxon>
        <taxon>Malpighiales</taxon>
        <taxon>Linaceae</taxon>
        <taxon>Linum</taxon>
    </lineage>
</organism>
<accession>A0AAV0HHZ1</accession>
<feature type="compositionally biased region" description="Basic and acidic residues" evidence="1">
    <location>
        <begin position="24"/>
        <end position="42"/>
    </location>
</feature>
<evidence type="ECO:0000256" key="1">
    <source>
        <dbReference type="SAM" id="MobiDB-lite"/>
    </source>
</evidence>
<comment type="caution">
    <text evidence="2">The sequence shown here is derived from an EMBL/GenBank/DDBJ whole genome shotgun (WGS) entry which is preliminary data.</text>
</comment>